<evidence type="ECO:0000259" key="6">
    <source>
        <dbReference type="Pfam" id="PF23598"/>
    </source>
</evidence>
<dbReference type="SUPFAM" id="SSF52058">
    <property type="entry name" value="L domain-like"/>
    <property type="match status" value="1"/>
</dbReference>
<dbReference type="InterPro" id="IPR027417">
    <property type="entry name" value="P-loop_NTPase"/>
</dbReference>
<accession>A0ABD1LGZ9</accession>
<dbReference type="PRINTS" id="PR00364">
    <property type="entry name" value="DISEASERSIST"/>
</dbReference>
<dbReference type="InterPro" id="IPR002182">
    <property type="entry name" value="NB-ARC"/>
</dbReference>
<dbReference type="SUPFAM" id="SSF52540">
    <property type="entry name" value="P-loop containing nucleoside triphosphate hydrolases"/>
    <property type="match status" value="1"/>
</dbReference>
<dbReference type="InterPro" id="IPR042197">
    <property type="entry name" value="Apaf_helical"/>
</dbReference>
<evidence type="ECO:0008006" key="9">
    <source>
        <dbReference type="Google" id="ProtNLM"/>
    </source>
</evidence>
<dbReference type="InterPro" id="IPR041118">
    <property type="entry name" value="Rx_N"/>
</dbReference>
<evidence type="ECO:0000256" key="3">
    <source>
        <dbReference type="ARBA" id="ARBA00022821"/>
    </source>
</evidence>
<proteinExistence type="predicted"/>
<evidence type="ECO:0000259" key="4">
    <source>
        <dbReference type="Pfam" id="PF00931"/>
    </source>
</evidence>
<evidence type="ECO:0000259" key="5">
    <source>
        <dbReference type="Pfam" id="PF18052"/>
    </source>
</evidence>
<keyword evidence="1" id="KW-0677">Repeat</keyword>
<protein>
    <recommendedName>
        <fullName evidence="9">Disease resistance protein RPM1</fullName>
    </recommendedName>
</protein>
<comment type="caution">
    <text evidence="7">The sequence shown here is derived from an EMBL/GenBank/DDBJ whole genome shotgun (WGS) entry which is preliminary data.</text>
</comment>
<dbReference type="Pfam" id="PF18052">
    <property type="entry name" value="Rx_N"/>
    <property type="match status" value="1"/>
</dbReference>
<reference evidence="7 8" key="1">
    <citation type="submission" date="2024-08" db="EMBL/GenBank/DDBJ databases">
        <title>Insights into the chromosomal genome structure of Flemingia macrophylla.</title>
        <authorList>
            <person name="Ding Y."/>
            <person name="Zhao Y."/>
            <person name="Bi W."/>
            <person name="Wu M."/>
            <person name="Zhao G."/>
            <person name="Gong Y."/>
            <person name="Li W."/>
            <person name="Zhang P."/>
        </authorList>
    </citation>
    <scope>NUCLEOTIDE SEQUENCE [LARGE SCALE GENOMIC DNA]</scope>
    <source>
        <strain evidence="7">DYQJB</strain>
        <tissue evidence="7">Leaf</tissue>
    </source>
</reference>
<dbReference type="Gene3D" id="3.80.10.10">
    <property type="entry name" value="Ribonuclease Inhibitor"/>
    <property type="match status" value="1"/>
</dbReference>
<gene>
    <name evidence="7" type="ORF">Fmac_027135</name>
</gene>
<dbReference type="InterPro" id="IPR055414">
    <property type="entry name" value="LRR_R13L4/SHOC2-like"/>
</dbReference>
<dbReference type="PANTHER" id="PTHR23155">
    <property type="entry name" value="DISEASE RESISTANCE PROTEIN RP"/>
    <property type="match status" value="1"/>
</dbReference>
<dbReference type="FunFam" id="3.40.50.300:FF:001091">
    <property type="entry name" value="Probable disease resistance protein At1g61300"/>
    <property type="match status" value="1"/>
</dbReference>
<keyword evidence="3" id="KW-0611">Plant defense</keyword>
<sequence>MTNELESFQDFINDADKAAQAEEDDDKHDRIIKWVKRLREAVFCLEDAIDECMILVENSLDDNPDDSRCATFLCEAVDSLKTQIRRLRVAYNLQGAKSLVRAEKEAFQSQFPFEPRSIRPRGEQNAPWLQLRMYPLLIKQDVVGLTDHTLALENLLIEGRQERTVISVVGIPGVGKSTLAKHVFDKVHNKFECHVLITVSRYYTVERLLVNLLDKLCKEKLKDLPQNVSTMDRMSLIQEVQKSLCNKRYVILFDDVWNENFWDDIESSLIDDENKSRILITTRDEKVGKFCAKSSYIKVHKLEEPLSEEECFKLFCKKAFKYGFDGRCPVELKNISLEIVRKCKGLPLAIVAVGGLLSQKDKNAPQWISFTDSNVFTGIERSHIRSIIVFTKERATEQFIEKLFAKYMLLKVLDFEDAYIFPNSSPFGFCCPEALGNFIHLKYLNFGKASMLNVPKSIGKLKNLEILDMPEVSYIPKEISKLRKLRHLLARSIPGSQVKDFLGSLTFLEKIGKLEIDDNGAVIRELEKLKKLRDLSISGVEEKHTDALWSSLDEMRFLEVLRINANFERVIGLPLMSSLSTLRKLYLRGTLKKIPNWISQLQNLVKLSLENYRKSINCYRKCYTVEEKPVCGLKIRKRSLVWIHVLFLELQHTISRLVQILFPKF</sequence>
<dbReference type="GO" id="GO:0006952">
    <property type="term" value="P:defense response"/>
    <property type="evidence" value="ECO:0007669"/>
    <property type="project" value="UniProtKB-KW"/>
</dbReference>
<organism evidence="7 8">
    <name type="scientific">Flemingia macrophylla</name>
    <dbReference type="NCBI Taxonomy" id="520843"/>
    <lineage>
        <taxon>Eukaryota</taxon>
        <taxon>Viridiplantae</taxon>
        <taxon>Streptophyta</taxon>
        <taxon>Embryophyta</taxon>
        <taxon>Tracheophyta</taxon>
        <taxon>Spermatophyta</taxon>
        <taxon>Magnoliopsida</taxon>
        <taxon>eudicotyledons</taxon>
        <taxon>Gunneridae</taxon>
        <taxon>Pentapetalae</taxon>
        <taxon>rosids</taxon>
        <taxon>fabids</taxon>
        <taxon>Fabales</taxon>
        <taxon>Fabaceae</taxon>
        <taxon>Papilionoideae</taxon>
        <taxon>50 kb inversion clade</taxon>
        <taxon>NPAAA clade</taxon>
        <taxon>indigoferoid/millettioid clade</taxon>
        <taxon>Phaseoleae</taxon>
        <taxon>Flemingia</taxon>
    </lineage>
</organism>
<evidence type="ECO:0000313" key="7">
    <source>
        <dbReference type="EMBL" id="KAL2322756.1"/>
    </source>
</evidence>
<feature type="domain" description="Disease resistance N-terminal" evidence="5">
    <location>
        <begin position="1"/>
        <end position="59"/>
    </location>
</feature>
<dbReference type="PANTHER" id="PTHR23155:SF1052">
    <property type="entry name" value="DISEASE RESISTANCE PROTEIN RPM1"/>
    <property type="match status" value="1"/>
</dbReference>
<keyword evidence="8" id="KW-1185">Reference proteome</keyword>
<evidence type="ECO:0000256" key="2">
    <source>
        <dbReference type="ARBA" id="ARBA00022741"/>
    </source>
</evidence>
<dbReference type="InterPro" id="IPR032675">
    <property type="entry name" value="LRR_dom_sf"/>
</dbReference>
<dbReference type="EMBL" id="JBGMDY010000009">
    <property type="protein sequence ID" value="KAL2322756.1"/>
    <property type="molecule type" value="Genomic_DNA"/>
</dbReference>
<feature type="domain" description="NB-ARC" evidence="4">
    <location>
        <begin position="151"/>
        <end position="321"/>
    </location>
</feature>
<keyword evidence="2" id="KW-0547">Nucleotide-binding</keyword>
<dbReference type="Gene3D" id="1.20.5.4130">
    <property type="match status" value="1"/>
</dbReference>
<evidence type="ECO:0000256" key="1">
    <source>
        <dbReference type="ARBA" id="ARBA00022737"/>
    </source>
</evidence>
<feature type="domain" description="Disease resistance R13L4/SHOC-2-like LRR" evidence="6">
    <location>
        <begin position="383"/>
        <end position="610"/>
    </location>
</feature>
<dbReference type="GO" id="GO:0051707">
    <property type="term" value="P:response to other organism"/>
    <property type="evidence" value="ECO:0007669"/>
    <property type="project" value="UniProtKB-ARBA"/>
</dbReference>
<dbReference type="Proteomes" id="UP001603857">
    <property type="component" value="Unassembled WGS sequence"/>
</dbReference>
<dbReference type="Gene3D" id="3.40.50.300">
    <property type="entry name" value="P-loop containing nucleotide triphosphate hydrolases"/>
    <property type="match status" value="1"/>
</dbReference>
<dbReference type="AlphaFoldDB" id="A0ABD1LGZ9"/>
<dbReference type="Gene3D" id="1.10.8.430">
    <property type="entry name" value="Helical domain of apoptotic protease-activating factors"/>
    <property type="match status" value="1"/>
</dbReference>
<dbReference type="InterPro" id="IPR044974">
    <property type="entry name" value="Disease_R_plants"/>
</dbReference>
<dbReference type="GO" id="GO:0000166">
    <property type="term" value="F:nucleotide binding"/>
    <property type="evidence" value="ECO:0007669"/>
    <property type="project" value="UniProtKB-KW"/>
</dbReference>
<evidence type="ECO:0000313" key="8">
    <source>
        <dbReference type="Proteomes" id="UP001603857"/>
    </source>
</evidence>
<dbReference type="Pfam" id="PF23598">
    <property type="entry name" value="LRR_14"/>
    <property type="match status" value="1"/>
</dbReference>
<name>A0ABD1LGZ9_9FABA</name>
<dbReference type="Pfam" id="PF00931">
    <property type="entry name" value="NB-ARC"/>
    <property type="match status" value="1"/>
</dbReference>